<protein>
    <submittedName>
        <fullName evidence="3">NAD-dependent epimerase/dehydratase family protein</fullName>
    </submittedName>
</protein>
<evidence type="ECO:0000313" key="3">
    <source>
        <dbReference type="EMBL" id="MBI5170571.1"/>
    </source>
</evidence>
<proteinExistence type="predicted"/>
<organism evidence="3 4">
    <name type="scientific">Eiseniibacteriota bacterium</name>
    <dbReference type="NCBI Taxonomy" id="2212470"/>
    <lineage>
        <taxon>Bacteria</taxon>
        <taxon>Candidatus Eiseniibacteriota</taxon>
    </lineage>
</organism>
<dbReference type="InterPro" id="IPR019546">
    <property type="entry name" value="TAT_signal_bac_arc"/>
</dbReference>
<dbReference type="Pfam" id="PF01370">
    <property type="entry name" value="Epimerase"/>
    <property type="match status" value="1"/>
</dbReference>
<name>A0A933SFV8_UNCEI</name>
<feature type="chain" id="PRO_5036759792" evidence="1">
    <location>
        <begin position="28"/>
        <end position="396"/>
    </location>
</feature>
<dbReference type="PROSITE" id="PS51318">
    <property type="entry name" value="TAT"/>
    <property type="match status" value="1"/>
</dbReference>
<gene>
    <name evidence="3" type="ORF">HZA61_13870</name>
</gene>
<dbReference type="InterPro" id="IPR050177">
    <property type="entry name" value="Lipid_A_modif_metabolic_enz"/>
</dbReference>
<dbReference type="PANTHER" id="PTHR43245">
    <property type="entry name" value="BIFUNCTIONAL POLYMYXIN RESISTANCE PROTEIN ARNA"/>
    <property type="match status" value="1"/>
</dbReference>
<evidence type="ECO:0000259" key="2">
    <source>
        <dbReference type="Pfam" id="PF01370"/>
    </source>
</evidence>
<dbReference type="InterPro" id="IPR036291">
    <property type="entry name" value="NAD(P)-bd_dom_sf"/>
</dbReference>
<evidence type="ECO:0000256" key="1">
    <source>
        <dbReference type="SAM" id="SignalP"/>
    </source>
</evidence>
<feature type="domain" description="NAD-dependent epimerase/dehydratase" evidence="2">
    <location>
        <begin position="131"/>
        <end position="270"/>
    </location>
</feature>
<dbReference type="NCBIfam" id="TIGR01409">
    <property type="entry name" value="TAT_signal_seq"/>
    <property type="match status" value="1"/>
</dbReference>
<keyword evidence="1" id="KW-0732">Signal</keyword>
<dbReference type="Gene3D" id="3.40.50.720">
    <property type="entry name" value="NAD(P)-binding Rossmann-like Domain"/>
    <property type="match status" value="1"/>
</dbReference>
<feature type="signal peptide" evidence="1">
    <location>
        <begin position="1"/>
        <end position="27"/>
    </location>
</feature>
<accession>A0A933SFV8</accession>
<dbReference type="PANTHER" id="PTHR43245:SF13">
    <property type="entry name" value="UDP-D-APIOSE_UDP-D-XYLOSE SYNTHASE 2"/>
    <property type="match status" value="1"/>
</dbReference>
<dbReference type="Pfam" id="PF10518">
    <property type="entry name" value="TAT_signal"/>
    <property type="match status" value="1"/>
</dbReference>
<evidence type="ECO:0000313" key="4">
    <source>
        <dbReference type="Proteomes" id="UP000696931"/>
    </source>
</evidence>
<dbReference type="InterPro" id="IPR006311">
    <property type="entry name" value="TAT_signal"/>
</dbReference>
<reference evidence="3" key="1">
    <citation type="submission" date="2020-07" db="EMBL/GenBank/DDBJ databases">
        <title>Huge and variable diversity of episymbiotic CPR bacteria and DPANN archaea in groundwater ecosystems.</title>
        <authorList>
            <person name="He C.Y."/>
            <person name="Keren R."/>
            <person name="Whittaker M."/>
            <person name="Farag I.F."/>
            <person name="Doudna J."/>
            <person name="Cate J.H.D."/>
            <person name="Banfield J.F."/>
        </authorList>
    </citation>
    <scope>NUCLEOTIDE SEQUENCE</scope>
    <source>
        <strain evidence="3">NC_groundwater_1813_Pr3_B-0.1um_71_17</strain>
    </source>
</reference>
<comment type="caution">
    <text evidence="3">The sequence shown here is derived from an EMBL/GenBank/DDBJ whole genome shotgun (WGS) entry which is preliminary data.</text>
</comment>
<dbReference type="EMBL" id="JACRIW010000097">
    <property type="protein sequence ID" value="MBI5170571.1"/>
    <property type="molecule type" value="Genomic_DNA"/>
</dbReference>
<dbReference type="InterPro" id="IPR001509">
    <property type="entry name" value="Epimerase_deHydtase"/>
</dbReference>
<sequence>MKITRRQFLKASAAATAASALPLPALAAGQPSPPTTPLPGLKTPVTGKADKRLNILMIGGTGFTGPEQVEYALARGHKVTLLNRNKRRPDLFKGRVDMLVGDLNADVSALKGRSFDVVLDIPTTAPYWVRNVAQYLKGNVGHYVFISTISVYADNSKPGKDETDATTPMPEGVDPYSTDPALRGSQYSAFKTFSEKLVQETYPVSTIIRPGLIVGPLDPTDRFTYWPVRIDRGGEVLAPGDPNDRVQFIDARDLAEWTIHMIEQRTTGVFNATGPAEPLTVAEMLYGIKAVTTSGAQFTWASADFLEQQKIEAWKHMPVWVPPTGELAGFHFRSVAKAVAAGLKFRPLAVTALDTIEWNKTRTPEARQAQLEGKFNGLSPARETEVLAAWKASRAK</sequence>
<dbReference type="Proteomes" id="UP000696931">
    <property type="component" value="Unassembled WGS sequence"/>
</dbReference>
<dbReference type="AlphaFoldDB" id="A0A933SFV8"/>
<dbReference type="SUPFAM" id="SSF51735">
    <property type="entry name" value="NAD(P)-binding Rossmann-fold domains"/>
    <property type="match status" value="1"/>
</dbReference>